<dbReference type="Gene3D" id="3.40.630.90">
    <property type="match status" value="1"/>
</dbReference>
<dbReference type="Pfam" id="PF18014">
    <property type="entry name" value="Acetyltransf_18"/>
    <property type="match status" value="1"/>
</dbReference>
<accession>A0ABM7M6X7</accession>
<dbReference type="PANTHER" id="PTHR47237">
    <property type="entry name" value="SLL0310 PROTEIN"/>
    <property type="match status" value="1"/>
</dbReference>
<dbReference type="Proteomes" id="UP000676967">
    <property type="component" value="Chromosome"/>
</dbReference>
<protein>
    <recommendedName>
        <fullName evidence="1">YitH/HolE acetyltransferase (GNAT) domain-containing protein</fullName>
    </recommendedName>
</protein>
<evidence type="ECO:0000313" key="2">
    <source>
        <dbReference type="EMBL" id="BCJ47350.1"/>
    </source>
</evidence>
<dbReference type="SUPFAM" id="SSF55729">
    <property type="entry name" value="Acyl-CoA N-acyltransferases (Nat)"/>
    <property type="match status" value="1"/>
</dbReference>
<evidence type="ECO:0000313" key="3">
    <source>
        <dbReference type="Proteomes" id="UP000676967"/>
    </source>
</evidence>
<dbReference type="InterPro" id="IPR052729">
    <property type="entry name" value="Acyl/Acetyltrans_Enzymes"/>
</dbReference>
<reference evidence="2 3" key="1">
    <citation type="submission" date="2020-08" db="EMBL/GenBank/DDBJ databases">
        <title>Whole genome shotgun sequence of Actinoplanes ianthinogenes NBRC 13996.</title>
        <authorList>
            <person name="Komaki H."/>
            <person name="Tamura T."/>
        </authorList>
    </citation>
    <scope>NUCLEOTIDE SEQUENCE [LARGE SCALE GENOMIC DNA]</scope>
    <source>
        <strain evidence="2 3">NBRC 13996</strain>
    </source>
</reference>
<gene>
    <name evidence="2" type="ORF">Aiant_80070</name>
</gene>
<dbReference type="PANTHER" id="PTHR47237:SF2">
    <property type="entry name" value="BLL4206 PROTEIN"/>
    <property type="match status" value="1"/>
</dbReference>
<dbReference type="RefSeq" id="WP_229831085.1">
    <property type="nucleotide sequence ID" value="NZ_AP023356.1"/>
</dbReference>
<organism evidence="2 3">
    <name type="scientific">Actinoplanes ianthinogenes</name>
    <dbReference type="NCBI Taxonomy" id="122358"/>
    <lineage>
        <taxon>Bacteria</taxon>
        <taxon>Bacillati</taxon>
        <taxon>Actinomycetota</taxon>
        <taxon>Actinomycetes</taxon>
        <taxon>Micromonosporales</taxon>
        <taxon>Micromonosporaceae</taxon>
        <taxon>Actinoplanes</taxon>
    </lineage>
</organism>
<dbReference type="EMBL" id="AP023356">
    <property type="protein sequence ID" value="BCJ47350.1"/>
    <property type="molecule type" value="Genomic_DNA"/>
</dbReference>
<proteinExistence type="predicted"/>
<dbReference type="InterPro" id="IPR016181">
    <property type="entry name" value="Acyl_CoA_acyltransferase"/>
</dbReference>
<name>A0ABM7M6X7_9ACTN</name>
<dbReference type="InterPro" id="IPR041496">
    <property type="entry name" value="YitH/HolE_GNAT"/>
</dbReference>
<feature type="domain" description="YitH/HolE acetyltransferase (GNAT)" evidence="1">
    <location>
        <begin position="82"/>
        <end position="203"/>
    </location>
</feature>
<keyword evidence="3" id="KW-1185">Reference proteome</keyword>
<sequence>MRDVELLTVNDLSQCLALARDRGWPAEDRKWRLLFELGTVFGIRDTDGELIATAILTRYDSRLSAPAAPRSRPATPADLPAIAALDTAVVGAARGELIARLPAFATRLHVLEAGGAVVGYGAAWPGVDLFVIGPVLAPDHDGAAALITDLAGGVDAPVRVDLFDRDQALRDWVERSGAVWRSSVTMMIRGGASPPGDQRRVFSPAMQALG</sequence>
<evidence type="ECO:0000259" key="1">
    <source>
        <dbReference type="Pfam" id="PF18014"/>
    </source>
</evidence>